<dbReference type="PANTHER" id="PTHR40866:SF1">
    <property type="entry name" value="BED-TYPE DOMAIN-CONTAINING PROTEIN"/>
    <property type="match status" value="1"/>
</dbReference>
<dbReference type="EMBL" id="ANJA01001935">
    <property type="protein sequence ID" value="ETO73264.1"/>
    <property type="molecule type" value="Genomic_DNA"/>
</dbReference>
<dbReference type="OrthoDB" id="121869at2759"/>
<evidence type="ECO:0000313" key="2">
    <source>
        <dbReference type="Proteomes" id="UP000028582"/>
    </source>
</evidence>
<dbReference type="Proteomes" id="UP000028582">
    <property type="component" value="Unassembled WGS sequence"/>
</dbReference>
<gene>
    <name evidence="1" type="ORF">F444_10787</name>
</gene>
<name>A0A081A303_PHYNI</name>
<protein>
    <recommendedName>
        <fullName evidence="3">BED-type domain-containing protein</fullName>
    </recommendedName>
</protein>
<reference evidence="1 2" key="1">
    <citation type="submission" date="2013-11" db="EMBL/GenBank/DDBJ databases">
        <title>The Genome Sequence of Phytophthora parasitica P1976.</title>
        <authorList>
            <consortium name="The Broad Institute Genomics Platform"/>
            <person name="Russ C."/>
            <person name="Tyler B."/>
            <person name="Panabieres F."/>
            <person name="Shan W."/>
            <person name="Tripathy S."/>
            <person name="Grunwald N."/>
            <person name="Machado M."/>
            <person name="Johnson C.S."/>
            <person name="Walker B."/>
            <person name="Young S."/>
            <person name="Zeng Q."/>
            <person name="Gargeya S."/>
            <person name="Fitzgerald M."/>
            <person name="Haas B."/>
            <person name="Abouelleil A."/>
            <person name="Allen A.W."/>
            <person name="Alvarado L."/>
            <person name="Arachchi H.M."/>
            <person name="Berlin A.M."/>
            <person name="Chapman S.B."/>
            <person name="Gainer-Dewar J."/>
            <person name="Goldberg J."/>
            <person name="Griggs A."/>
            <person name="Gujja S."/>
            <person name="Hansen M."/>
            <person name="Howarth C."/>
            <person name="Imamovic A."/>
            <person name="Ireland A."/>
            <person name="Larimer J."/>
            <person name="McCowan C."/>
            <person name="Murphy C."/>
            <person name="Pearson M."/>
            <person name="Poon T.W."/>
            <person name="Priest M."/>
            <person name="Roberts A."/>
            <person name="Saif S."/>
            <person name="Shea T."/>
            <person name="Sisk P."/>
            <person name="Sykes S."/>
            <person name="Wortman J."/>
            <person name="Nusbaum C."/>
            <person name="Birren B."/>
        </authorList>
    </citation>
    <scope>NUCLEOTIDE SEQUENCE [LARGE SCALE GENOMIC DNA]</scope>
    <source>
        <strain evidence="1 2">P1976</strain>
    </source>
</reference>
<organism evidence="1 2">
    <name type="scientific">Phytophthora nicotianae P1976</name>
    <dbReference type="NCBI Taxonomy" id="1317066"/>
    <lineage>
        <taxon>Eukaryota</taxon>
        <taxon>Sar</taxon>
        <taxon>Stramenopiles</taxon>
        <taxon>Oomycota</taxon>
        <taxon>Peronosporomycetes</taxon>
        <taxon>Peronosporales</taxon>
        <taxon>Peronosporaceae</taxon>
        <taxon>Phytophthora</taxon>
    </lineage>
</organism>
<comment type="caution">
    <text evidence="1">The sequence shown here is derived from an EMBL/GenBank/DDBJ whole genome shotgun (WGS) entry which is preliminary data.</text>
</comment>
<dbReference type="InterPro" id="IPR012337">
    <property type="entry name" value="RNaseH-like_sf"/>
</dbReference>
<evidence type="ECO:0008006" key="3">
    <source>
        <dbReference type="Google" id="ProtNLM"/>
    </source>
</evidence>
<proteinExistence type="predicted"/>
<dbReference type="SUPFAM" id="SSF53098">
    <property type="entry name" value="Ribonuclease H-like"/>
    <property type="match status" value="1"/>
</dbReference>
<dbReference type="PANTHER" id="PTHR40866">
    <property type="entry name" value="BED-TYPE DOMAIN-CONTAINING PROTEIN"/>
    <property type="match status" value="1"/>
</dbReference>
<accession>A0A081A303</accession>
<evidence type="ECO:0000313" key="1">
    <source>
        <dbReference type="EMBL" id="ETO73264.1"/>
    </source>
</evidence>
<sequence length="518" mass="57653">MDDNLLATPATRPTFSPRQIAAFYFKPCLGEEGEATGYYACKTCAKRRKHAPKSGYSNLVSHVRAAHPNYESDMRDASVAATGTLLPWVTQKASNRYAWLRWVVTGNLPLSFCESKETRQYTKLNPMSVETLTATMEAVTKAVEKKLGASMPEHFGLILDGWTHKTEHYMAVYGCFETASGPQYPLLSLAPVMDEPDDHLSADGHLTAIKRFLPFFGKSISGCLFLVVDNCTVNKRLANLLGVPLIGCASHRLNLAVRDYLEPHDNILEKVQQLMRKLRTLKQAAKLRAKTPLVAVLRQDTRWSSTFAMLKRYCKLRECISADDEELADLLLSRGDHRKLDALLASLQDVASVSKHLQSDGLTLLDARVLFDELIKSHPSFTKYLAADADIVHSTVFEQAVVKVLDDQASLLTDGKVSALDPFKHTQAAGGGTERAPADKEGFAVRTLKRRKTADAPATYVLLEAIPPTSNIVERLFSVARAVLRHERHRISPMMLEMILFLKINSSRWDVATVEQCL</sequence>
<dbReference type="AlphaFoldDB" id="A0A081A303"/>